<gene>
    <name evidence="17" type="ORF">CAPTEDRAFT_135035</name>
</gene>
<dbReference type="EC" id="2.7.1.26" evidence="4"/>
<evidence type="ECO:0000256" key="13">
    <source>
        <dbReference type="ARBA" id="ARBA00022827"/>
    </source>
</evidence>
<accession>R7U1B3</accession>
<dbReference type="Gene3D" id="3.40.50.620">
    <property type="entry name" value="HUPs"/>
    <property type="match status" value="1"/>
</dbReference>
<dbReference type="InterPro" id="IPR014729">
    <property type="entry name" value="Rossmann-like_a/b/a_fold"/>
</dbReference>
<evidence type="ECO:0000256" key="4">
    <source>
        <dbReference type="ARBA" id="ARBA00012105"/>
    </source>
</evidence>
<evidence type="ECO:0000256" key="2">
    <source>
        <dbReference type="ARBA" id="ARBA00005201"/>
    </source>
</evidence>
<dbReference type="GO" id="GO:0009398">
    <property type="term" value="P:FMN biosynthetic process"/>
    <property type="evidence" value="ECO:0007669"/>
    <property type="project" value="UniProtKB-UniPathway"/>
</dbReference>
<dbReference type="UniPathway" id="UPA00276">
    <property type="reaction ID" value="UER00406"/>
</dbReference>
<evidence type="ECO:0000256" key="7">
    <source>
        <dbReference type="ARBA" id="ARBA00022630"/>
    </source>
</evidence>
<dbReference type="OMA" id="HRGHQAI"/>
<keyword evidence="7" id="KW-0285">Flavoprotein</keyword>
<dbReference type="InterPro" id="IPR023465">
    <property type="entry name" value="Riboflavin_kinase_dom_sf"/>
</dbReference>
<dbReference type="UniPathway" id="UPA00277">
    <property type="reaction ID" value="UER00407"/>
</dbReference>
<dbReference type="Proteomes" id="UP000014760">
    <property type="component" value="Unassembled WGS sequence"/>
</dbReference>
<feature type="domain" description="Riboflavin kinase" evidence="16">
    <location>
        <begin position="185"/>
        <end position="309"/>
    </location>
</feature>
<protein>
    <recommendedName>
        <fullName evidence="6">Bifunctional riboflavin kinase/FMN adenylyltransferase</fullName>
        <ecNumber evidence="4">2.7.1.26</ecNumber>
        <ecNumber evidence="5">2.7.7.2</ecNumber>
    </recommendedName>
</protein>
<keyword evidence="11" id="KW-0547">Nucleotide-binding</keyword>
<dbReference type="EMBL" id="AMQN01047772">
    <property type="status" value="NOT_ANNOTATED_CDS"/>
    <property type="molecule type" value="Genomic_DNA"/>
</dbReference>
<keyword evidence="9" id="KW-0808">Transferase</keyword>
<dbReference type="AlphaFoldDB" id="R7U1B3"/>
<dbReference type="CDD" id="cd02064">
    <property type="entry name" value="FAD_synthetase_N"/>
    <property type="match status" value="1"/>
</dbReference>
<dbReference type="Pfam" id="PF06574">
    <property type="entry name" value="FAD_syn"/>
    <property type="match status" value="1"/>
</dbReference>
<sequence length="317" mass="34739">MEITCFTRPNQASPHRAGQGRALTIGNFDGVHLGHVHLIKKLVAEAKRSGLTAAALTFEPHPARHFAPERPFFQLTPSARKIELMLNEGIDEVHLARFDTAFAAMSAETFSTKILKGQLDTKALIVGPDFRFGAGRKGDVDLLKASGFHCSPPPLYQDKASGENISSSLIRKALASGDPAYATRLMGRPFRVEGKVVHGAARGRELGMPTANQLLDSGCDLKNGVYAVFAEVDGKRYPAATNWGRRPQFGQDSDLILETHLLDWSGDLYGQNIAIDFIAYLRPEAKFESVEALRLAMEADCLQARDLLRAFFKKTSS</sequence>
<keyword evidence="13" id="KW-0274">FAD</keyword>
<dbReference type="NCBIfam" id="TIGR00083">
    <property type="entry name" value="ribF"/>
    <property type="match status" value="1"/>
</dbReference>
<evidence type="ECO:0000256" key="3">
    <source>
        <dbReference type="ARBA" id="ARBA00010214"/>
    </source>
</evidence>
<dbReference type="GO" id="GO:0003919">
    <property type="term" value="F:FMN adenylyltransferase activity"/>
    <property type="evidence" value="ECO:0007669"/>
    <property type="project" value="UniProtKB-EC"/>
</dbReference>
<keyword evidence="10" id="KW-0548">Nucleotidyltransferase</keyword>
<dbReference type="PANTHER" id="PTHR22749:SF6">
    <property type="entry name" value="RIBOFLAVIN KINASE"/>
    <property type="match status" value="1"/>
</dbReference>
<dbReference type="EnsemblMetazoa" id="CapteT135035">
    <property type="protein sequence ID" value="CapteP135035"/>
    <property type="gene ID" value="CapteG135035"/>
</dbReference>
<dbReference type="STRING" id="283909.R7U1B3"/>
<evidence type="ECO:0000313" key="19">
    <source>
        <dbReference type="Proteomes" id="UP000014760"/>
    </source>
</evidence>
<evidence type="ECO:0000256" key="8">
    <source>
        <dbReference type="ARBA" id="ARBA00022643"/>
    </source>
</evidence>
<evidence type="ECO:0000256" key="12">
    <source>
        <dbReference type="ARBA" id="ARBA00022777"/>
    </source>
</evidence>
<dbReference type="InterPro" id="IPR023468">
    <property type="entry name" value="Riboflavin_kinase"/>
</dbReference>
<evidence type="ECO:0000256" key="14">
    <source>
        <dbReference type="ARBA" id="ARBA00022840"/>
    </source>
</evidence>
<evidence type="ECO:0000259" key="16">
    <source>
        <dbReference type="SMART" id="SM00904"/>
    </source>
</evidence>
<dbReference type="Gene3D" id="2.40.30.30">
    <property type="entry name" value="Riboflavin kinase-like"/>
    <property type="match status" value="1"/>
</dbReference>
<reference evidence="19" key="1">
    <citation type="submission" date="2012-12" db="EMBL/GenBank/DDBJ databases">
        <authorList>
            <person name="Hellsten U."/>
            <person name="Grimwood J."/>
            <person name="Chapman J.A."/>
            <person name="Shapiro H."/>
            <person name="Aerts A."/>
            <person name="Otillar R.P."/>
            <person name="Terry A.Y."/>
            <person name="Boore J.L."/>
            <person name="Simakov O."/>
            <person name="Marletaz F."/>
            <person name="Cho S.-J."/>
            <person name="Edsinger-Gonzales E."/>
            <person name="Havlak P."/>
            <person name="Kuo D.-H."/>
            <person name="Larsson T."/>
            <person name="Lv J."/>
            <person name="Arendt D."/>
            <person name="Savage R."/>
            <person name="Osoegawa K."/>
            <person name="de Jong P."/>
            <person name="Lindberg D.R."/>
            <person name="Seaver E.C."/>
            <person name="Weisblat D.A."/>
            <person name="Putnam N.H."/>
            <person name="Grigoriev I.V."/>
            <person name="Rokhsar D.S."/>
        </authorList>
    </citation>
    <scope>NUCLEOTIDE SEQUENCE</scope>
    <source>
        <strain evidence="19">I ESC-2004</strain>
    </source>
</reference>
<keyword evidence="14" id="KW-0067">ATP-binding</keyword>
<evidence type="ECO:0000256" key="11">
    <source>
        <dbReference type="ARBA" id="ARBA00022741"/>
    </source>
</evidence>
<dbReference type="InterPro" id="IPR015864">
    <property type="entry name" value="FAD_synthase"/>
</dbReference>
<dbReference type="EC" id="2.7.7.2" evidence="5"/>
<dbReference type="GO" id="GO:0008531">
    <property type="term" value="F:riboflavin kinase activity"/>
    <property type="evidence" value="ECO:0007669"/>
    <property type="project" value="UniProtKB-EC"/>
</dbReference>
<keyword evidence="15" id="KW-0511">Multifunctional enzyme</keyword>
<dbReference type="SUPFAM" id="SSF52374">
    <property type="entry name" value="Nucleotidylyl transferase"/>
    <property type="match status" value="1"/>
</dbReference>
<dbReference type="Pfam" id="PF01687">
    <property type="entry name" value="Flavokinase"/>
    <property type="match status" value="1"/>
</dbReference>
<dbReference type="OrthoDB" id="410289at2759"/>
<dbReference type="PIRSF" id="PIRSF004491">
    <property type="entry name" value="FAD_Synth"/>
    <property type="match status" value="1"/>
</dbReference>
<evidence type="ECO:0000256" key="6">
    <source>
        <dbReference type="ARBA" id="ARBA00018483"/>
    </source>
</evidence>
<comment type="similarity">
    <text evidence="3">Belongs to the RibF family.</text>
</comment>
<dbReference type="FunFam" id="3.40.50.620:FF:000021">
    <property type="entry name" value="Riboflavin biosynthesis protein"/>
    <property type="match status" value="1"/>
</dbReference>
<evidence type="ECO:0000256" key="10">
    <source>
        <dbReference type="ARBA" id="ARBA00022695"/>
    </source>
</evidence>
<dbReference type="GO" id="GO:0006747">
    <property type="term" value="P:FAD biosynthetic process"/>
    <property type="evidence" value="ECO:0007669"/>
    <property type="project" value="UniProtKB-UniPathway"/>
</dbReference>
<dbReference type="GO" id="GO:0005524">
    <property type="term" value="F:ATP binding"/>
    <property type="evidence" value="ECO:0007669"/>
    <property type="project" value="UniProtKB-KW"/>
</dbReference>
<dbReference type="InterPro" id="IPR015865">
    <property type="entry name" value="Riboflavin_kinase_bac/euk"/>
</dbReference>
<evidence type="ECO:0000256" key="9">
    <source>
        <dbReference type="ARBA" id="ARBA00022679"/>
    </source>
</evidence>
<dbReference type="HOGENOM" id="CLU_048437_0_1_1"/>
<reference evidence="18" key="3">
    <citation type="submission" date="2015-06" db="UniProtKB">
        <authorList>
            <consortium name="EnsemblMetazoa"/>
        </authorList>
    </citation>
    <scope>IDENTIFICATION</scope>
</reference>
<evidence type="ECO:0000256" key="5">
    <source>
        <dbReference type="ARBA" id="ARBA00012393"/>
    </source>
</evidence>
<keyword evidence="8" id="KW-0288">FMN</keyword>
<name>R7U1B3_CAPTE</name>
<organism evidence="17">
    <name type="scientific">Capitella teleta</name>
    <name type="common">Polychaete worm</name>
    <dbReference type="NCBI Taxonomy" id="283909"/>
    <lineage>
        <taxon>Eukaryota</taxon>
        <taxon>Metazoa</taxon>
        <taxon>Spiralia</taxon>
        <taxon>Lophotrochozoa</taxon>
        <taxon>Annelida</taxon>
        <taxon>Polychaeta</taxon>
        <taxon>Sedentaria</taxon>
        <taxon>Scolecida</taxon>
        <taxon>Capitellidae</taxon>
        <taxon>Capitella</taxon>
    </lineage>
</organism>
<keyword evidence="19" id="KW-1185">Reference proteome</keyword>
<evidence type="ECO:0000256" key="1">
    <source>
        <dbReference type="ARBA" id="ARBA00004726"/>
    </source>
</evidence>
<dbReference type="PANTHER" id="PTHR22749">
    <property type="entry name" value="RIBOFLAVIN KINASE/FMN ADENYLYLTRANSFERASE"/>
    <property type="match status" value="1"/>
</dbReference>
<evidence type="ECO:0000313" key="18">
    <source>
        <dbReference type="EnsemblMetazoa" id="CapteP135035"/>
    </source>
</evidence>
<dbReference type="EMBL" id="KB306302">
    <property type="protein sequence ID" value="ELU00004.1"/>
    <property type="molecule type" value="Genomic_DNA"/>
</dbReference>
<evidence type="ECO:0000313" key="17">
    <source>
        <dbReference type="EMBL" id="ELU00004.1"/>
    </source>
</evidence>
<comment type="pathway">
    <text evidence="2">Cofactor biosynthesis; FMN biosynthesis; FMN from riboflavin (ATP route): step 1/1.</text>
</comment>
<dbReference type="GO" id="GO:0009231">
    <property type="term" value="P:riboflavin biosynthetic process"/>
    <property type="evidence" value="ECO:0007669"/>
    <property type="project" value="InterPro"/>
</dbReference>
<dbReference type="SMART" id="SM00904">
    <property type="entry name" value="Flavokinase"/>
    <property type="match status" value="1"/>
</dbReference>
<evidence type="ECO:0000256" key="15">
    <source>
        <dbReference type="ARBA" id="ARBA00023268"/>
    </source>
</evidence>
<dbReference type="SUPFAM" id="SSF82114">
    <property type="entry name" value="Riboflavin kinase-like"/>
    <property type="match status" value="1"/>
</dbReference>
<keyword evidence="12" id="KW-0418">Kinase</keyword>
<dbReference type="InterPro" id="IPR002606">
    <property type="entry name" value="Riboflavin_kinase_bac"/>
</dbReference>
<dbReference type="NCBIfam" id="NF004160">
    <property type="entry name" value="PRK05627.1-3"/>
    <property type="match status" value="1"/>
</dbReference>
<proteinExistence type="inferred from homology"/>
<comment type="pathway">
    <text evidence="1">Cofactor biosynthesis; FAD biosynthesis; FAD from FMN: step 1/1.</text>
</comment>
<reference evidence="17 19" key="2">
    <citation type="journal article" date="2013" name="Nature">
        <title>Insights into bilaterian evolution from three spiralian genomes.</title>
        <authorList>
            <person name="Simakov O."/>
            <person name="Marletaz F."/>
            <person name="Cho S.J."/>
            <person name="Edsinger-Gonzales E."/>
            <person name="Havlak P."/>
            <person name="Hellsten U."/>
            <person name="Kuo D.H."/>
            <person name="Larsson T."/>
            <person name="Lv J."/>
            <person name="Arendt D."/>
            <person name="Savage R."/>
            <person name="Osoegawa K."/>
            <person name="de Jong P."/>
            <person name="Grimwood J."/>
            <person name="Chapman J.A."/>
            <person name="Shapiro H."/>
            <person name="Aerts A."/>
            <person name="Otillar R.P."/>
            <person name="Terry A.Y."/>
            <person name="Boore J.L."/>
            <person name="Grigoriev I.V."/>
            <person name="Lindberg D.R."/>
            <person name="Seaver E.C."/>
            <person name="Weisblat D.A."/>
            <person name="Putnam N.H."/>
            <person name="Rokhsar D.S."/>
        </authorList>
    </citation>
    <scope>NUCLEOTIDE SEQUENCE</scope>
    <source>
        <strain evidence="17 19">I ESC-2004</strain>
    </source>
</reference>